<sequence>MSSIEKYWRGLVMGIRSVVFSNTENRLRQLARQHPRHCPLFDPLAWAHRCIAQAAAMIGRADWDDAPGSDDAQALRSYATGVAIGFYGVEARRSFASSPPSDGSKWSQEQLHRLQSLGLEHGRYIRDASANRQNLPG</sequence>
<protein>
    <submittedName>
        <fullName evidence="1">Uncharacterized protein</fullName>
    </submittedName>
</protein>
<dbReference type="RefSeq" id="WP_186013174.1">
    <property type="nucleotide sequence ID" value="NZ_CADEPW010000001.1"/>
</dbReference>
<proteinExistence type="predicted"/>
<dbReference type="AlphaFoldDB" id="A0AB38U555"/>
<gene>
    <name evidence="1" type="ORF">NYZ96_26710</name>
</gene>
<evidence type="ECO:0000313" key="1">
    <source>
        <dbReference type="EMBL" id="UWX75095.1"/>
    </source>
</evidence>
<reference evidence="1" key="1">
    <citation type="submission" date="2022-09" db="EMBL/GenBank/DDBJ databases">
        <title>Genomic of Burkholderia gladioli.</title>
        <authorList>
            <person name="Wu H."/>
        </authorList>
    </citation>
    <scope>NUCLEOTIDE SEQUENCE</scope>
    <source>
        <strain evidence="1">ZN-S4</strain>
    </source>
</reference>
<dbReference type="Proteomes" id="UP001059745">
    <property type="component" value="Chromosome 2"/>
</dbReference>
<dbReference type="EMBL" id="CP104215">
    <property type="protein sequence ID" value="UWX75095.1"/>
    <property type="molecule type" value="Genomic_DNA"/>
</dbReference>
<name>A0AB38U555_BURGA</name>
<organism evidence="1 2">
    <name type="scientific">Burkholderia gladioli</name>
    <name type="common">Pseudomonas marginata</name>
    <name type="synonym">Phytomonas marginata</name>
    <dbReference type="NCBI Taxonomy" id="28095"/>
    <lineage>
        <taxon>Bacteria</taxon>
        <taxon>Pseudomonadati</taxon>
        <taxon>Pseudomonadota</taxon>
        <taxon>Betaproteobacteria</taxon>
        <taxon>Burkholderiales</taxon>
        <taxon>Burkholderiaceae</taxon>
        <taxon>Burkholderia</taxon>
    </lineage>
</organism>
<evidence type="ECO:0000313" key="2">
    <source>
        <dbReference type="Proteomes" id="UP001059745"/>
    </source>
</evidence>
<accession>A0AB38U555</accession>